<organism evidence="1 2">
    <name type="scientific">Labilithrix luteola</name>
    <dbReference type="NCBI Taxonomy" id="1391654"/>
    <lineage>
        <taxon>Bacteria</taxon>
        <taxon>Pseudomonadati</taxon>
        <taxon>Myxococcota</taxon>
        <taxon>Polyangia</taxon>
        <taxon>Polyangiales</taxon>
        <taxon>Labilitrichaceae</taxon>
        <taxon>Labilithrix</taxon>
    </lineage>
</organism>
<sequence>MYADLQGLFGSALGANVIKNVVGLAGDLPAESRKCIDDLVPGVREFAMGSSSEGDLTILRFDPAATKRVEACVRLLPDQKQSPAKVAGADVAWSDRDAVLAIAPGVMVNGPQALVESALAGKGSGAGLSRIKLAKDEYLVWSGGDDGMITKGSVLASDERFRVGGTIEFPDESFAKMVQGKVAQGQGMLSAMLPADKSMNDATRARLSKALSCDRNGKQLACSFELVESPADQGRDLGALAAAAVGGVRSYMTSAKSAEAKNTIGRIAKDLVANWESEPVPGKPRAKRKLVSYPAVPKTIPKGVKVTTQAADWKAWAPLHFEMTSPQYYQYEVKAAKDGESAEIIARGDLNGDGKTSQFKVLVKIDRAKQNVLFVSPTIEETDPQE</sequence>
<keyword evidence="2" id="KW-1185">Reference proteome</keyword>
<reference evidence="1 2" key="1">
    <citation type="submission" date="2015-08" db="EMBL/GenBank/DDBJ databases">
        <authorList>
            <person name="Babu N.S."/>
            <person name="Beckwith C.J."/>
            <person name="Beseler K.G."/>
            <person name="Brison A."/>
            <person name="Carone J.V."/>
            <person name="Caskin T.P."/>
            <person name="Diamond M."/>
            <person name="Durham M.E."/>
            <person name="Foxe J.M."/>
            <person name="Go M."/>
            <person name="Henderson B.A."/>
            <person name="Jones I.B."/>
            <person name="McGettigan J.A."/>
            <person name="Micheletti S.J."/>
            <person name="Nasrallah M.E."/>
            <person name="Ortiz D."/>
            <person name="Piller C.R."/>
            <person name="Privatt S.R."/>
            <person name="Schneider S.L."/>
            <person name="Sharp S."/>
            <person name="Smith T.C."/>
            <person name="Stanton J.D."/>
            <person name="Ullery H.E."/>
            <person name="Wilson R.J."/>
            <person name="Serrano M.G."/>
            <person name="Buck G."/>
            <person name="Lee V."/>
            <person name="Wang Y."/>
            <person name="Carvalho R."/>
            <person name="Voegtly L."/>
            <person name="Shi R."/>
            <person name="Duckworth R."/>
            <person name="Johnson A."/>
            <person name="Loviza R."/>
            <person name="Walstead R."/>
            <person name="Shah Z."/>
            <person name="Kiflezghi M."/>
            <person name="Wade K."/>
            <person name="Ball S.L."/>
            <person name="Bradley K.W."/>
            <person name="Asai D.J."/>
            <person name="Bowman C.A."/>
            <person name="Russell D.A."/>
            <person name="Pope W.H."/>
            <person name="Jacobs-Sera D."/>
            <person name="Hendrix R.W."/>
            <person name="Hatfull G.F."/>
        </authorList>
    </citation>
    <scope>NUCLEOTIDE SEQUENCE [LARGE SCALE GENOMIC DNA]</scope>
    <source>
        <strain evidence="1 2">DSM 27648</strain>
    </source>
</reference>
<dbReference type="KEGG" id="llu:AKJ09_06804"/>
<dbReference type="AlphaFoldDB" id="A0A0K1Q2U9"/>
<name>A0A0K1Q2U9_9BACT</name>
<dbReference type="EMBL" id="CP012333">
    <property type="protein sequence ID" value="AKV00141.1"/>
    <property type="molecule type" value="Genomic_DNA"/>
</dbReference>
<gene>
    <name evidence="1" type="ORF">AKJ09_06804</name>
</gene>
<proteinExistence type="predicted"/>
<evidence type="ECO:0000313" key="1">
    <source>
        <dbReference type="EMBL" id="AKV00141.1"/>
    </source>
</evidence>
<dbReference type="Proteomes" id="UP000064967">
    <property type="component" value="Chromosome"/>
</dbReference>
<protein>
    <submittedName>
        <fullName evidence="1">Uncharacterized protein</fullName>
    </submittedName>
</protein>
<evidence type="ECO:0000313" key="2">
    <source>
        <dbReference type="Proteomes" id="UP000064967"/>
    </source>
</evidence>
<accession>A0A0K1Q2U9</accession>
<dbReference type="PATRIC" id="fig|1391654.3.peg.6907"/>